<dbReference type="AlphaFoldDB" id="F8D590"/>
<dbReference type="RefSeq" id="WP_013879342.1">
    <property type="nucleotide sequence ID" value="NC_015666.1"/>
</dbReference>
<keyword evidence="1" id="KW-0472">Membrane</keyword>
<protein>
    <submittedName>
        <fullName evidence="2">Uncharacterized protein</fullName>
    </submittedName>
</protein>
<dbReference type="Proteomes" id="UP000006794">
    <property type="component" value="Chromosome"/>
</dbReference>
<keyword evidence="1" id="KW-1133">Transmembrane helix</keyword>
<organism evidence="2 3">
    <name type="scientific">Halopiger xanaduensis (strain DSM 18323 / JCM 14033 / SH-6)</name>
    <dbReference type="NCBI Taxonomy" id="797210"/>
    <lineage>
        <taxon>Archaea</taxon>
        <taxon>Methanobacteriati</taxon>
        <taxon>Methanobacteriota</taxon>
        <taxon>Stenosarchaea group</taxon>
        <taxon>Halobacteria</taxon>
        <taxon>Halobacteriales</taxon>
        <taxon>Natrialbaceae</taxon>
        <taxon>Halopiger</taxon>
    </lineage>
</organism>
<gene>
    <name evidence="2" type="ordered locus">Halxa_1821</name>
</gene>
<keyword evidence="3" id="KW-1185">Reference proteome</keyword>
<dbReference type="GeneID" id="10796786"/>
<accession>F8D590</accession>
<dbReference type="HOGENOM" id="CLU_2204085_0_0_2"/>
<keyword evidence="1" id="KW-0812">Transmembrane</keyword>
<evidence type="ECO:0000313" key="2">
    <source>
        <dbReference type="EMBL" id="AEH36449.1"/>
    </source>
</evidence>
<dbReference type="OrthoDB" id="384162at2157"/>
<reference evidence="2 3" key="1">
    <citation type="journal article" date="2012" name="Stand. Genomic Sci.">
        <title>Complete genome sequence of Halopiger xanaduensis type strain (SH-6(T)).</title>
        <authorList>
            <person name="Anderson I."/>
            <person name="Tindall B.J."/>
            <person name="Rohde M."/>
            <person name="Lucas S."/>
            <person name="Han J."/>
            <person name="Lapidus A."/>
            <person name="Cheng J.F."/>
            <person name="Goodwin L."/>
            <person name="Pitluck S."/>
            <person name="Peters L."/>
            <person name="Pati A."/>
            <person name="Mikhailova N."/>
            <person name="Pagani I."/>
            <person name="Teshima H."/>
            <person name="Han C."/>
            <person name="Tapia R."/>
            <person name="Land M."/>
            <person name="Woyke T."/>
            <person name="Klenk H.P."/>
            <person name="Kyrpides N."/>
            <person name="Ivanova N."/>
        </authorList>
    </citation>
    <scope>NUCLEOTIDE SEQUENCE [LARGE SCALE GENOMIC DNA]</scope>
    <source>
        <strain evidence="3">DSM 18323 / JCM 14033 / SH-6</strain>
    </source>
</reference>
<evidence type="ECO:0000313" key="3">
    <source>
        <dbReference type="Proteomes" id="UP000006794"/>
    </source>
</evidence>
<name>F8D590_HALXS</name>
<proteinExistence type="predicted"/>
<feature type="transmembrane region" description="Helical" evidence="1">
    <location>
        <begin position="71"/>
        <end position="100"/>
    </location>
</feature>
<dbReference type="KEGG" id="hxa:Halxa_1821"/>
<dbReference type="EMBL" id="CP002839">
    <property type="protein sequence ID" value="AEH36449.1"/>
    <property type="molecule type" value="Genomic_DNA"/>
</dbReference>
<sequence>MSHTELEAVESATSVSFVCDDCGRVHNRNNLPCNNCGSMSLSAAADEDIDNTQEIDEEESWRIVRDASRGITGLGVFVYLVGTLTLLVGLAILALGGVIYGNLLLGG</sequence>
<evidence type="ECO:0000256" key="1">
    <source>
        <dbReference type="SAM" id="Phobius"/>
    </source>
</evidence>
<dbReference type="eggNOG" id="arCOG09068">
    <property type="taxonomic scope" value="Archaea"/>
</dbReference>